<dbReference type="Proteomes" id="UP000663879">
    <property type="component" value="Unassembled WGS sequence"/>
</dbReference>
<dbReference type="AlphaFoldDB" id="A0A814PTL0"/>
<protein>
    <submittedName>
        <fullName evidence="2">Uncharacterized protein</fullName>
    </submittedName>
</protein>
<evidence type="ECO:0000256" key="1">
    <source>
        <dbReference type="SAM" id="MobiDB-lite"/>
    </source>
</evidence>
<organism evidence="2 3">
    <name type="scientific">Brachionus calyciflorus</name>
    <dbReference type="NCBI Taxonomy" id="104777"/>
    <lineage>
        <taxon>Eukaryota</taxon>
        <taxon>Metazoa</taxon>
        <taxon>Spiralia</taxon>
        <taxon>Gnathifera</taxon>
        <taxon>Rotifera</taxon>
        <taxon>Eurotatoria</taxon>
        <taxon>Monogononta</taxon>
        <taxon>Pseudotrocha</taxon>
        <taxon>Ploima</taxon>
        <taxon>Brachionidae</taxon>
        <taxon>Brachionus</taxon>
    </lineage>
</organism>
<feature type="compositionally biased region" description="Acidic residues" evidence="1">
    <location>
        <begin position="107"/>
        <end position="123"/>
    </location>
</feature>
<dbReference type="EMBL" id="CAJNOC010008151">
    <property type="protein sequence ID" value="CAF1110735.1"/>
    <property type="molecule type" value="Genomic_DNA"/>
</dbReference>
<keyword evidence="3" id="KW-1185">Reference proteome</keyword>
<accession>A0A814PTL0</accession>
<proteinExistence type="predicted"/>
<feature type="compositionally biased region" description="Basic residues" evidence="1">
    <location>
        <begin position="48"/>
        <end position="72"/>
    </location>
</feature>
<comment type="caution">
    <text evidence="2">The sequence shown here is derived from an EMBL/GenBank/DDBJ whole genome shotgun (WGS) entry which is preliminary data.</text>
</comment>
<feature type="compositionally biased region" description="Polar residues" evidence="1">
    <location>
        <begin position="20"/>
        <end position="45"/>
    </location>
</feature>
<evidence type="ECO:0000313" key="2">
    <source>
        <dbReference type="EMBL" id="CAF1110735.1"/>
    </source>
</evidence>
<evidence type="ECO:0000313" key="3">
    <source>
        <dbReference type="Proteomes" id="UP000663879"/>
    </source>
</evidence>
<reference evidence="2" key="1">
    <citation type="submission" date="2021-02" db="EMBL/GenBank/DDBJ databases">
        <authorList>
            <person name="Nowell W R."/>
        </authorList>
    </citation>
    <scope>NUCLEOTIDE SEQUENCE</scope>
    <source>
        <strain evidence="2">Ploen Becks lab</strain>
    </source>
</reference>
<feature type="region of interest" description="Disordered" evidence="1">
    <location>
        <begin position="1"/>
        <end position="138"/>
    </location>
</feature>
<sequence length="138" mass="15868">MNEETRSQKKIKKINPLEFEQTQSNNPCAESSQIKRTQPKTQVSELTKRKRGRPKKTNYGKTKNTKKIKLAKGIKVYTYGETGRDEDTEESDGSCDENTINDVQENQVDDENEDDIESLDGDEVNERKKLVNNVDEQN</sequence>
<feature type="compositionally biased region" description="Acidic residues" evidence="1">
    <location>
        <begin position="84"/>
        <end position="95"/>
    </location>
</feature>
<gene>
    <name evidence="2" type="ORF">OXX778_LOCUS21609</name>
</gene>
<name>A0A814PTL0_9BILA</name>